<evidence type="ECO:0000256" key="3">
    <source>
        <dbReference type="ARBA" id="ARBA00022722"/>
    </source>
</evidence>
<dbReference type="EC" id="3.1.26.5" evidence="7 8"/>
<keyword evidence="10" id="KW-1185">Reference proteome</keyword>
<dbReference type="GO" id="GO:0000049">
    <property type="term" value="F:tRNA binding"/>
    <property type="evidence" value="ECO:0007669"/>
    <property type="project" value="UniProtKB-UniRule"/>
</dbReference>
<dbReference type="InterPro" id="IPR020539">
    <property type="entry name" value="RNase_P_CS"/>
</dbReference>
<dbReference type="PANTHER" id="PTHR33992">
    <property type="entry name" value="RIBONUCLEASE P PROTEIN COMPONENT"/>
    <property type="match status" value="1"/>
</dbReference>
<accession>A0AA43XP12</accession>
<evidence type="ECO:0000313" key="10">
    <source>
        <dbReference type="Proteomes" id="UP000449710"/>
    </source>
</evidence>
<evidence type="ECO:0000256" key="8">
    <source>
        <dbReference type="NCBIfam" id="TIGR00188"/>
    </source>
</evidence>
<dbReference type="InterPro" id="IPR014721">
    <property type="entry name" value="Ribsml_uS5_D2-typ_fold_subgr"/>
</dbReference>
<evidence type="ECO:0000256" key="6">
    <source>
        <dbReference type="ARBA" id="ARBA00022884"/>
    </source>
</evidence>
<evidence type="ECO:0000256" key="5">
    <source>
        <dbReference type="ARBA" id="ARBA00022801"/>
    </source>
</evidence>
<dbReference type="Proteomes" id="UP000449710">
    <property type="component" value="Unassembled WGS sequence"/>
</dbReference>
<dbReference type="Pfam" id="PF00825">
    <property type="entry name" value="Ribonuclease_P"/>
    <property type="match status" value="1"/>
</dbReference>
<keyword evidence="5 7" id="KW-0378">Hydrolase</keyword>
<reference evidence="9 10" key="1">
    <citation type="submission" date="2019-04" db="EMBL/GenBank/DDBJ databases">
        <title>Isachenkonia alkalipeptolytica gen. nov. sp. nov. a new anaerobic, alkiliphilic organothrophic bacterium capable to reduce synthesized ferrihydrite isolated from a soda lake.</title>
        <authorList>
            <person name="Toshchakov S.V."/>
            <person name="Zavarzina D.G."/>
            <person name="Zhilina T.N."/>
            <person name="Kostrikina N.A."/>
            <person name="Kublanov I.V."/>
        </authorList>
    </citation>
    <scope>NUCLEOTIDE SEQUENCE [LARGE SCALE GENOMIC DNA]</scope>
    <source>
        <strain evidence="9 10">Z-1701</strain>
    </source>
</reference>
<dbReference type="RefSeq" id="WP_160722680.1">
    <property type="nucleotide sequence ID" value="NZ_SUMG01000019.1"/>
</dbReference>
<comment type="function">
    <text evidence="1 7">RNaseP catalyzes the removal of the 5'-leader sequence from pre-tRNA to produce the mature 5'-terminus. It can also cleave other RNA substrates such as 4.5S RNA. The protein component plays an auxiliary but essential role in vivo by binding to the 5'-leader sequence and broadening the substrate specificity of the ribozyme.</text>
</comment>
<keyword evidence="6 7" id="KW-0694">RNA-binding</keyword>
<dbReference type="NCBIfam" id="TIGR00188">
    <property type="entry name" value="rnpA"/>
    <property type="match status" value="1"/>
</dbReference>
<comment type="similarity">
    <text evidence="7">Belongs to the RnpA family.</text>
</comment>
<dbReference type="Gene3D" id="3.30.230.10">
    <property type="match status" value="1"/>
</dbReference>
<comment type="subunit">
    <text evidence="7">Consists of a catalytic RNA component (M1 or rnpB) and a protein subunit.</text>
</comment>
<keyword evidence="2 7" id="KW-0819">tRNA processing</keyword>
<evidence type="ECO:0000256" key="7">
    <source>
        <dbReference type="HAMAP-Rule" id="MF_00227"/>
    </source>
</evidence>
<dbReference type="PANTHER" id="PTHR33992:SF1">
    <property type="entry name" value="RIBONUCLEASE P PROTEIN COMPONENT"/>
    <property type="match status" value="1"/>
</dbReference>
<dbReference type="PROSITE" id="PS00648">
    <property type="entry name" value="RIBONUCLEASE_P"/>
    <property type="match status" value="1"/>
</dbReference>
<evidence type="ECO:0000256" key="1">
    <source>
        <dbReference type="ARBA" id="ARBA00002663"/>
    </source>
</evidence>
<evidence type="ECO:0000256" key="4">
    <source>
        <dbReference type="ARBA" id="ARBA00022759"/>
    </source>
</evidence>
<keyword evidence="3 7" id="KW-0540">Nuclease</keyword>
<evidence type="ECO:0000256" key="2">
    <source>
        <dbReference type="ARBA" id="ARBA00022694"/>
    </source>
</evidence>
<proteinExistence type="inferred from homology"/>
<dbReference type="GO" id="GO:0001682">
    <property type="term" value="P:tRNA 5'-leader removal"/>
    <property type="evidence" value="ECO:0007669"/>
    <property type="project" value="UniProtKB-UniRule"/>
</dbReference>
<dbReference type="GO" id="GO:0042781">
    <property type="term" value="F:3'-tRNA processing endoribonuclease activity"/>
    <property type="evidence" value="ECO:0007669"/>
    <property type="project" value="TreeGrafter"/>
</dbReference>
<dbReference type="GO" id="GO:0030677">
    <property type="term" value="C:ribonuclease P complex"/>
    <property type="evidence" value="ECO:0007669"/>
    <property type="project" value="TreeGrafter"/>
</dbReference>
<sequence>MKSTVGLQKDRDFRKVYRQRNSMANRLLIIYIRENQEVYNRVGFTVSKKVGKATVRNRVKRRMKESYRKNHPSIKTGYDLVFIARDTAANSTMAEIESAMRHLLRKKKMIKKKEA</sequence>
<dbReference type="EMBL" id="SUMG01000019">
    <property type="protein sequence ID" value="NBG89225.1"/>
    <property type="molecule type" value="Genomic_DNA"/>
</dbReference>
<name>A0AA43XP12_9CLOT</name>
<dbReference type="SUPFAM" id="SSF54211">
    <property type="entry name" value="Ribosomal protein S5 domain 2-like"/>
    <property type="match status" value="1"/>
</dbReference>
<evidence type="ECO:0000313" key="9">
    <source>
        <dbReference type="EMBL" id="NBG89225.1"/>
    </source>
</evidence>
<organism evidence="9 10">
    <name type="scientific">Isachenkonia alkalipeptolytica</name>
    <dbReference type="NCBI Taxonomy" id="2565777"/>
    <lineage>
        <taxon>Bacteria</taxon>
        <taxon>Bacillati</taxon>
        <taxon>Bacillota</taxon>
        <taxon>Clostridia</taxon>
        <taxon>Eubacteriales</taxon>
        <taxon>Clostridiaceae</taxon>
        <taxon>Isachenkonia</taxon>
    </lineage>
</organism>
<dbReference type="InterPro" id="IPR000100">
    <property type="entry name" value="RNase_P"/>
</dbReference>
<comment type="caution">
    <text evidence="9">The sequence shown here is derived from an EMBL/GenBank/DDBJ whole genome shotgun (WGS) entry which is preliminary data.</text>
</comment>
<gene>
    <name evidence="7 9" type="primary">rnpA</name>
    <name evidence="9" type="ORF">ISALK_12060</name>
</gene>
<dbReference type="HAMAP" id="MF_00227">
    <property type="entry name" value="RNase_P"/>
    <property type="match status" value="1"/>
</dbReference>
<dbReference type="GO" id="GO:0004526">
    <property type="term" value="F:ribonuclease P activity"/>
    <property type="evidence" value="ECO:0007669"/>
    <property type="project" value="UniProtKB-UniRule"/>
</dbReference>
<comment type="catalytic activity">
    <reaction evidence="7">
        <text>Endonucleolytic cleavage of RNA, removing 5'-extranucleotides from tRNA precursor.</text>
        <dbReference type="EC" id="3.1.26.5"/>
    </reaction>
</comment>
<dbReference type="InterPro" id="IPR020568">
    <property type="entry name" value="Ribosomal_Su5_D2-typ_SF"/>
</dbReference>
<keyword evidence="4 7" id="KW-0255">Endonuclease</keyword>
<protein>
    <recommendedName>
        <fullName evidence="7 8">Ribonuclease P protein component</fullName>
        <shortName evidence="7">RNase P protein</shortName>
        <shortName evidence="7">RNaseP protein</shortName>
        <ecNumber evidence="7 8">3.1.26.5</ecNumber>
    </recommendedName>
    <alternativeName>
        <fullName evidence="7">Protein C5</fullName>
    </alternativeName>
</protein>
<dbReference type="AlphaFoldDB" id="A0AA43XP12"/>